<evidence type="ECO:0000256" key="3">
    <source>
        <dbReference type="ARBA" id="ARBA00022741"/>
    </source>
</evidence>
<gene>
    <name evidence="12" type="ORF">A2Z53_00395</name>
</gene>
<dbReference type="Gene3D" id="3.40.1190.10">
    <property type="entry name" value="Mur-like, catalytic domain"/>
    <property type="match status" value="2"/>
</dbReference>
<feature type="domain" description="Mur ligase N-terminal catalytic" evidence="9">
    <location>
        <begin position="7"/>
        <end position="106"/>
    </location>
</feature>
<dbReference type="EMBL" id="MFHH01000038">
    <property type="protein sequence ID" value="OGF64674.1"/>
    <property type="molecule type" value="Genomic_DNA"/>
</dbReference>
<dbReference type="SUPFAM" id="SSF53244">
    <property type="entry name" value="MurD-like peptide ligases, peptide-binding domain"/>
    <property type="match status" value="1"/>
</dbReference>
<dbReference type="Pfam" id="PF08245">
    <property type="entry name" value="Mur_ligase_M"/>
    <property type="match status" value="1"/>
</dbReference>
<dbReference type="SUPFAM" id="SSF51984">
    <property type="entry name" value="MurCD N-terminal domain"/>
    <property type="match status" value="1"/>
</dbReference>
<keyword evidence="7" id="KW-0131">Cell cycle</keyword>
<dbReference type="InterPro" id="IPR004101">
    <property type="entry name" value="Mur_ligase_C"/>
</dbReference>
<reference evidence="12 13" key="1">
    <citation type="journal article" date="2016" name="Nat. Commun.">
        <title>Thousands of microbial genomes shed light on interconnected biogeochemical processes in an aquifer system.</title>
        <authorList>
            <person name="Anantharaman K."/>
            <person name="Brown C.T."/>
            <person name="Hug L.A."/>
            <person name="Sharon I."/>
            <person name="Castelle C.J."/>
            <person name="Probst A.J."/>
            <person name="Thomas B.C."/>
            <person name="Singh A."/>
            <person name="Wilkins M.J."/>
            <person name="Karaoz U."/>
            <person name="Brodie E.L."/>
            <person name="Williams K.H."/>
            <person name="Hubbard S.S."/>
            <person name="Banfield J.F."/>
        </authorList>
    </citation>
    <scope>NUCLEOTIDE SEQUENCE [LARGE SCALE GENOMIC DNA]</scope>
</reference>
<keyword evidence="2" id="KW-0132">Cell division</keyword>
<dbReference type="Gene3D" id="3.90.190.20">
    <property type="entry name" value="Mur ligase, C-terminal domain"/>
    <property type="match status" value="1"/>
</dbReference>
<dbReference type="PANTHER" id="PTHR43445">
    <property type="entry name" value="UDP-N-ACETYLMURAMATE--L-ALANINE LIGASE-RELATED"/>
    <property type="match status" value="1"/>
</dbReference>
<evidence type="ECO:0000256" key="8">
    <source>
        <dbReference type="ARBA" id="ARBA00023316"/>
    </source>
</evidence>
<dbReference type="InterPro" id="IPR013221">
    <property type="entry name" value="Mur_ligase_cen"/>
</dbReference>
<keyword evidence="6" id="KW-0573">Peptidoglycan synthesis</keyword>
<evidence type="ECO:0000259" key="10">
    <source>
        <dbReference type="Pfam" id="PF02875"/>
    </source>
</evidence>
<evidence type="ECO:0000313" key="13">
    <source>
        <dbReference type="Proteomes" id="UP000177451"/>
    </source>
</evidence>
<dbReference type="PANTHER" id="PTHR43445:SF3">
    <property type="entry name" value="UDP-N-ACETYLMURAMATE--L-ALANINE LIGASE"/>
    <property type="match status" value="1"/>
</dbReference>
<dbReference type="InterPro" id="IPR050061">
    <property type="entry name" value="MurCDEF_pg_biosynth"/>
</dbReference>
<keyword evidence="3" id="KW-0547">Nucleotide-binding</keyword>
<dbReference type="Pfam" id="PF01225">
    <property type="entry name" value="Mur_ligase"/>
    <property type="match status" value="1"/>
</dbReference>
<dbReference type="GO" id="GO:0071555">
    <property type="term" value="P:cell wall organization"/>
    <property type="evidence" value="ECO:0007669"/>
    <property type="project" value="UniProtKB-KW"/>
</dbReference>
<dbReference type="Pfam" id="PF02875">
    <property type="entry name" value="Mur_ligase_C"/>
    <property type="match status" value="1"/>
</dbReference>
<evidence type="ECO:0000259" key="11">
    <source>
        <dbReference type="Pfam" id="PF08245"/>
    </source>
</evidence>
<evidence type="ECO:0000256" key="4">
    <source>
        <dbReference type="ARBA" id="ARBA00022840"/>
    </source>
</evidence>
<dbReference type="GO" id="GO:0051301">
    <property type="term" value="P:cell division"/>
    <property type="evidence" value="ECO:0007669"/>
    <property type="project" value="UniProtKB-KW"/>
</dbReference>
<dbReference type="GO" id="GO:0005524">
    <property type="term" value="F:ATP binding"/>
    <property type="evidence" value="ECO:0007669"/>
    <property type="project" value="UniProtKB-KW"/>
</dbReference>
<dbReference type="AlphaFoldDB" id="A0A1F5VMK6"/>
<evidence type="ECO:0000256" key="2">
    <source>
        <dbReference type="ARBA" id="ARBA00022618"/>
    </source>
</evidence>
<sequence length="434" mass="49289">MNWTGKKIHFIGIKGVGMSALASFLKNEGAFISGSDVEEKFQTESVLEKIGITPKIFSEKNIAPDLDLIIYTPAFDAKNIERIKANELRIKELSYGEALSQFAKDKNVIVITGTHGKTTTTAILGQIFEAGGLDPSVLVGDNVKAWQGPVRIGKSKWFIVEGDEYQEKFRLFKPKAIIIPSLDYDHPDYFKNKEVYLKSFYDFLNENKNAKLVTTVSVLEALKARGETFDVEDKKIFTESNFILPGEAYKSNCMLAIKMARIFGISADDIKHGISNFQGVGRRLDFYTKENDSIFVVYDYAHHPAEIKTTILALSSKYSEHTLVAVFQPHTYSRTKTFIDEFAQSFEKVYAVFFAEIYASQREAAGDINIENLIIKTHKLQPRVYRLRDFEPETLKKYCLKLEKPLILFMGAGDIWRYAEKFAELISSVQLNPH</sequence>
<protein>
    <recommendedName>
        <fullName evidence="14">UDP-N-acetylmuramate--L-alanine ligase</fullName>
    </recommendedName>
</protein>
<keyword evidence="1" id="KW-0436">Ligase</keyword>
<dbReference type="GO" id="GO:0009252">
    <property type="term" value="P:peptidoglycan biosynthetic process"/>
    <property type="evidence" value="ECO:0007669"/>
    <property type="project" value="UniProtKB-KW"/>
</dbReference>
<keyword evidence="5" id="KW-0133">Cell shape</keyword>
<feature type="domain" description="Mur ligase C-terminal" evidence="10">
    <location>
        <begin position="282"/>
        <end position="362"/>
    </location>
</feature>
<organism evidence="12 13">
    <name type="scientific">Candidatus Giovannonibacteria bacterium RIFCSPHIGHO2_02_42_15</name>
    <dbReference type="NCBI Taxonomy" id="1798329"/>
    <lineage>
        <taxon>Bacteria</taxon>
        <taxon>Candidatus Giovannoniibacteriota</taxon>
    </lineage>
</organism>
<evidence type="ECO:0008006" key="14">
    <source>
        <dbReference type="Google" id="ProtNLM"/>
    </source>
</evidence>
<proteinExistence type="predicted"/>
<dbReference type="GO" id="GO:0008360">
    <property type="term" value="P:regulation of cell shape"/>
    <property type="evidence" value="ECO:0007669"/>
    <property type="project" value="UniProtKB-KW"/>
</dbReference>
<dbReference type="Gene3D" id="3.40.50.720">
    <property type="entry name" value="NAD(P)-binding Rossmann-like Domain"/>
    <property type="match status" value="1"/>
</dbReference>
<evidence type="ECO:0000256" key="5">
    <source>
        <dbReference type="ARBA" id="ARBA00022960"/>
    </source>
</evidence>
<evidence type="ECO:0000313" key="12">
    <source>
        <dbReference type="EMBL" id="OGF64674.1"/>
    </source>
</evidence>
<dbReference type="InterPro" id="IPR036615">
    <property type="entry name" value="Mur_ligase_C_dom_sf"/>
</dbReference>
<evidence type="ECO:0000256" key="6">
    <source>
        <dbReference type="ARBA" id="ARBA00022984"/>
    </source>
</evidence>
<evidence type="ECO:0000259" key="9">
    <source>
        <dbReference type="Pfam" id="PF01225"/>
    </source>
</evidence>
<evidence type="ECO:0000256" key="1">
    <source>
        <dbReference type="ARBA" id="ARBA00022598"/>
    </source>
</evidence>
<dbReference type="InterPro" id="IPR000713">
    <property type="entry name" value="Mur_ligase_N"/>
</dbReference>
<evidence type="ECO:0000256" key="7">
    <source>
        <dbReference type="ARBA" id="ARBA00023306"/>
    </source>
</evidence>
<name>A0A1F5VMK6_9BACT</name>
<dbReference type="InterPro" id="IPR036565">
    <property type="entry name" value="Mur-like_cat_sf"/>
</dbReference>
<dbReference type="GO" id="GO:0016881">
    <property type="term" value="F:acid-amino acid ligase activity"/>
    <property type="evidence" value="ECO:0007669"/>
    <property type="project" value="InterPro"/>
</dbReference>
<feature type="domain" description="Mur ligase central" evidence="11">
    <location>
        <begin position="111"/>
        <end position="211"/>
    </location>
</feature>
<keyword evidence="8" id="KW-0961">Cell wall biogenesis/degradation</keyword>
<dbReference type="SUPFAM" id="SSF53623">
    <property type="entry name" value="MurD-like peptide ligases, catalytic domain"/>
    <property type="match status" value="1"/>
</dbReference>
<keyword evidence="4" id="KW-0067">ATP-binding</keyword>
<dbReference type="Proteomes" id="UP000177451">
    <property type="component" value="Unassembled WGS sequence"/>
</dbReference>
<accession>A0A1F5VMK6</accession>
<comment type="caution">
    <text evidence="12">The sequence shown here is derived from an EMBL/GenBank/DDBJ whole genome shotgun (WGS) entry which is preliminary data.</text>
</comment>